<dbReference type="Proteomes" id="UP000305778">
    <property type="component" value="Unassembled WGS sequence"/>
</dbReference>
<evidence type="ECO:0000256" key="1">
    <source>
        <dbReference type="SAM" id="MobiDB-lite"/>
    </source>
</evidence>
<sequence>MLRGALGRLLGAVAAFEAGNVAAMLPILRARPPVTAGRGHPHLRSPPPTSAMRAAGRGSGPVPA</sequence>
<proteinExistence type="predicted"/>
<feature type="region of interest" description="Disordered" evidence="1">
    <location>
        <begin position="32"/>
        <end position="64"/>
    </location>
</feature>
<dbReference type="EMBL" id="SUMC01000182">
    <property type="protein sequence ID" value="TJZ95478.1"/>
    <property type="molecule type" value="Genomic_DNA"/>
</dbReference>
<dbReference type="AlphaFoldDB" id="A0A4V5MWA9"/>
<protein>
    <submittedName>
        <fullName evidence="2">Uncharacterized protein</fullName>
    </submittedName>
</protein>
<keyword evidence="3" id="KW-1185">Reference proteome</keyword>
<comment type="caution">
    <text evidence="2">The sequence shown here is derived from an EMBL/GenBank/DDBJ whole genome shotgun (WGS) entry which is preliminary data.</text>
</comment>
<accession>A0A4V5MWA9</accession>
<name>A0A4V5MWA9_9ACTN</name>
<organism evidence="2 3">
    <name type="scientific">Actinacidiphila oryziradicis</name>
    <dbReference type="NCBI Taxonomy" id="2571141"/>
    <lineage>
        <taxon>Bacteria</taxon>
        <taxon>Bacillati</taxon>
        <taxon>Actinomycetota</taxon>
        <taxon>Actinomycetes</taxon>
        <taxon>Kitasatosporales</taxon>
        <taxon>Streptomycetaceae</taxon>
        <taxon>Actinacidiphila</taxon>
    </lineage>
</organism>
<gene>
    <name evidence="2" type="ORF">FCI23_52135</name>
</gene>
<evidence type="ECO:0000313" key="3">
    <source>
        <dbReference type="Proteomes" id="UP000305778"/>
    </source>
</evidence>
<evidence type="ECO:0000313" key="2">
    <source>
        <dbReference type="EMBL" id="TJZ95478.1"/>
    </source>
</evidence>
<reference evidence="2 3" key="1">
    <citation type="submission" date="2019-04" db="EMBL/GenBank/DDBJ databases">
        <title>Streptomyces oryziradicis sp. nov., a novel actinomycete isolated from rhizosphere soil of rice (Oryza sativa L.).</title>
        <authorList>
            <person name="Li C."/>
        </authorList>
    </citation>
    <scope>NUCLEOTIDE SEQUENCE [LARGE SCALE GENOMIC DNA]</scope>
    <source>
        <strain evidence="2 3">NEAU-C40</strain>
    </source>
</reference>